<proteinExistence type="predicted"/>
<feature type="region of interest" description="Disordered" evidence="1">
    <location>
        <begin position="268"/>
        <end position="368"/>
    </location>
</feature>
<name>A0A168PKN4_MUCCL</name>
<feature type="compositionally biased region" description="Low complexity" evidence="1">
    <location>
        <begin position="414"/>
        <end position="439"/>
    </location>
</feature>
<sequence>MSSQSSPIAQELRRGKRPRSTIPITSSFLNDSGDDTCSACDRETDLISSSSSNNCITVDLTPSDYFRLALTITDPTAQLLKQADTGDYTTQYLIKNARRLAVDQELGLNVILMLHPLMANYYKEGVSKLIPVMKKTRLHKARELRFVQSCLGEVKSATFDLVMDQFQQCFRAPVDLGKIIMSDIRYARLLPLLCFLMDVSSGEAGEVVEINQNDSQSQTSQRVDAEDYLVIHDSDYDQLESSESIIDMTQEPYDFVIAPSLPDYSSYFSPSLNGGDQDLSTTLDSQGRAVDPFGPRHSSSQTSDRNMSFANTLNIPSPLSKDYSLSIIDPPSEISSRPSSSASQVLSSQTAMPSPQRPVHLATVSQQQQQKRLTDYEELSTAELKAKLKSFGFKTSNSRPQMIQDLKRIQATIDSQRNSQQRQSSTTSISSLQSLSDLNGNSQVSAVEPSKRMEIIQHLRSRPEIWQKIAMYNTVSIEECMVGIRCKRGEMKMVLDEFAAAKGTNKRHVSRK</sequence>
<dbReference type="OrthoDB" id="5576441at2759"/>
<feature type="compositionally biased region" description="Polar residues" evidence="1">
    <location>
        <begin position="297"/>
        <end position="317"/>
    </location>
</feature>
<reference evidence="3 4" key="1">
    <citation type="submission" date="2015-06" db="EMBL/GenBank/DDBJ databases">
        <title>Expansion of signal transduction pathways in fungi by whole-genome duplication.</title>
        <authorList>
            <consortium name="DOE Joint Genome Institute"/>
            <person name="Corrochano L.M."/>
            <person name="Kuo A."/>
            <person name="Marcet-Houben M."/>
            <person name="Polaino S."/>
            <person name="Salamov A."/>
            <person name="Villalobos J.M."/>
            <person name="Alvarez M.I."/>
            <person name="Avalos J."/>
            <person name="Benito E.P."/>
            <person name="Benoit I."/>
            <person name="Burger G."/>
            <person name="Camino L.P."/>
            <person name="Canovas D."/>
            <person name="Cerda-Olmedo E."/>
            <person name="Cheng J.-F."/>
            <person name="Dominguez A."/>
            <person name="Elias M."/>
            <person name="Eslava A.P."/>
            <person name="Glaser F."/>
            <person name="Grimwood J."/>
            <person name="Gutierrez G."/>
            <person name="Heitman J."/>
            <person name="Henrissat B."/>
            <person name="Iturriaga E.A."/>
            <person name="Lang B.F."/>
            <person name="Lavin J.L."/>
            <person name="Lee S."/>
            <person name="Li W."/>
            <person name="Lindquist E."/>
            <person name="Lopez-Garcia S."/>
            <person name="Luque E.M."/>
            <person name="Marcos A.T."/>
            <person name="Martin J."/>
            <person name="Mccluskey K."/>
            <person name="Medina H.R."/>
            <person name="Miralles-Duran A."/>
            <person name="Miyazaki A."/>
            <person name="Munoz-Torres E."/>
            <person name="Oguiza J.A."/>
            <person name="Ohm R."/>
            <person name="Olmedo M."/>
            <person name="Orejas M."/>
            <person name="Ortiz-Castellanos L."/>
            <person name="Pisabarro A.G."/>
            <person name="Rodriguez-Romero J."/>
            <person name="Ruiz-Herrera J."/>
            <person name="Ruiz-Vazquez R."/>
            <person name="Sanz C."/>
            <person name="Schackwitz W."/>
            <person name="Schmutz J."/>
            <person name="Shahriari M."/>
            <person name="Shelest E."/>
            <person name="Silva-Franco F."/>
            <person name="Soanes D."/>
            <person name="Syed K."/>
            <person name="Tagua V.G."/>
            <person name="Talbot N.J."/>
            <person name="Thon M."/>
            <person name="De Vries R.P."/>
            <person name="Wiebenga A."/>
            <person name="Yadav J.S."/>
            <person name="Braun E.L."/>
            <person name="Baker S."/>
            <person name="Garre V."/>
            <person name="Horwitz B."/>
            <person name="Torres-Martinez S."/>
            <person name="Idnurm A."/>
            <person name="Herrera-Estrella A."/>
            <person name="Gabaldon T."/>
            <person name="Grigoriev I.V."/>
        </authorList>
    </citation>
    <scope>NUCLEOTIDE SEQUENCE [LARGE SCALE GENOMIC DNA]</scope>
    <source>
        <strain evidence="3 4">CBS 277.49</strain>
    </source>
</reference>
<dbReference type="Proteomes" id="UP000077051">
    <property type="component" value="Unassembled WGS sequence"/>
</dbReference>
<feature type="compositionally biased region" description="Low complexity" evidence="1">
    <location>
        <begin position="324"/>
        <end position="348"/>
    </location>
</feature>
<feature type="region of interest" description="Disordered" evidence="1">
    <location>
        <begin position="1"/>
        <end position="25"/>
    </location>
</feature>
<dbReference type="AlphaFoldDB" id="A0A168PKN4"/>
<evidence type="ECO:0000313" key="4">
    <source>
        <dbReference type="Proteomes" id="UP000077051"/>
    </source>
</evidence>
<keyword evidence="4" id="KW-1185">Reference proteome</keyword>
<organism evidence="3 4">
    <name type="scientific">Mucor lusitanicus CBS 277.49</name>
    <dbReference type="NCBI Taxonomy" id="747725"/>
    <lineage>
        <taxon>Eukaryota</taxon>
        <taxon>Fungi</taxon>
        <taxon>Fungi incertae sedis</taxon>
        <taxon>Mucoromycota</taxon>
        <taxon>Mucoromycotina</taxon>
        <taxon>Mucoromycetes</taxon>
        <taxon>Mucorales</taxon>
        <taxon>Mucorineae</taxon>
        <taxon>Mucoraceae</taxon>
        <taxon>Mucor</taxon>
    </lineage>
</organism>
<feature type="region of interest" description="Disordered" evidence="1">
    <location>
        <begin position="414"/>
        <end position="447"/>
    </location>
</feature>
<evidence type="ECO:0000256" key="1">
    <source>
        <dbReference type="SAM" id="MobiDB-lite"/>
    </source>
</evidence>
<feature type="domain" description="SAP" evidence="2">
    <location>
        <begin position="376"/>
        <end position="410"/>
    </location>
</feature>
<protein>
    <recommendedName>
        <fullName evidence="2">SAP domain-containing protein</fullName>
    </recommendedName>
</protein>
<comment type="caution">
    <text evidence="3">The sequence shown here is derived from an EMBL/GenBank/DDBJ whole genome shotgun (WGS) entry which is preliminary data.</text>
</comment>
<accession>A0A168PKN4</accession>
<dbReference type="EMBL" id="AMYB01000001">
    <property type="protein sequence ID" value="OAD07865.1"/>
    <property type="molecule type" value="Genomic_DNA"/>
</dbReference>
<evidence type="ECO:0000259" key="2">
    <source>
        <dbReference type="PROSITE" id="PS50800"/>
    </source>
</evidence>
<evidence type="ECO:0000313" key="3">
    <source>
        <dbReference type="EMBL" id="OAD07865.1"/>
    </source>
</evidence>
<dbReference type="VEuPathDB" id="FungiDB:MUCCIDRAFT_104809"/>
<dbReference type="InterPro" id="IPR003034">
    <property type="entry name" value="SAP_dom"/>
</dbReference>
<feature type="compositionally biased region" description="Polar residues" evidence="1">
    <location>
        <begin position="268"/>
        <end position="285"/>
    </location>
</feature>
<dbReference type="PROSITE" id="PS50800">
    <property type="entry name" value="SAP"/>
    <property type="match status" value="1"/>
</dbReference>
<gene>
    <name evidence="3" type="ORF">MUCCIDRAFT_104809</name>
</gene>